<dbReference type="Proteomes" id="UP000831327">
    <property type="component" value="Chromosome"/>
</dbReference>
<name>A0ABN6P894_9PROT</name>
<keyword evidence="3" id="KW-1185">Reference proteome</keyword>
<organism evidence="2 3">
    <name type="scientific">Roseomonas fluvialis</name>
    <dbReference type="NCBI Taxonomy" id="1750527"/>
    <lineage>
        <taxon>Bacteria</taxon>
        <taxon>Pseudomonadati</taxon>
        <taxon>Pseudomonadota</taxon>
        <taxon>Alphaproteobacteria</taxon>
        <taxon>Acetobacterales</taxon>
        <taxon>Roseomonadaceae</taxon>
        <taxon>Roseomonas</taxon>
    </lineage>
</organism>
<evidence type="ECO:0000313" key="2">
    <source>
        <dbReference type="EMBL" id="BDG74470.1"/>
    </source>
</evidence>
<feature type="transmembrane region" description="Helical" evidence="1">
    <location>
        <begin position="40"/>
        <end position="60"/>
    </location>
</feature>
<sequence length="176" mass="18733">MPDNDGATAARVTTDALRRARALVCDEPRAQRRVWRVQRFGWAAMAVFVAAACAGVFGAGGPLTDRQARGGPSAPDVAYEGVVRLSRATTWSILLPAGIGTLALEASALEHFEPRLVVPRPIEERREESSLLMMFHASGGGRLRVNIVLTPTAPGLHEVRLTAGSGGAIMRIVTLP</sequence>
<dbReference type="EMBL" id="AP025637">
    <property type="protein sequence ID" value="BDG74470.1"/>
    <property type="molecule type" value="Genomic_DNA"/>
</dbReference>
<proteinExistence type="predicted"/>
<accession>A0ABN6P894</accession>
<keyword evidence="1" id="KW-1133">Transmembrane helix</keyword>
<evidence type="ECO:0000313" key="3">
    <source>
        <dbReference type="Proteomes" id="UP000831327"/>
    </source>
</evidence>
<gene>
    <name evidence="2" type="ORF">Rmf_43990</name>
</gene>
<evidence type="ECO:0000256" key="1">
    <source>
        <dbReference type="SAM" id="Phobius"/>
    </source>
</evidence>
<reference evidence="2 3" key="1">
    <citation type="journal article" date="2016" name="Microbes Environ.">
        <title>Phylogenetically diverse aerobic anoxygenic phototrophic bacteria isolated from epilithic biofilms in Tama river, Japan.</title>
        <authorList>
            <person name="Hirose S."/>
            <person name="Matsuura K."/>
            <person name="Haruta S."/>
        </authorList>
    </citation>
    <scope>NUCLEOTIDE SEQUENCE [LARGE SCALE GENOMIC DNA]</scope>
    <source>
        <strain evidence="2 3">S08</strain>
    </source>
</reference>
<keyword evidence="1" id="KW-0472">Membrane</keyword>
<keyword evidence="1" id="KW-0812">Transmembrane</keyword>
<protein>
    <submittedName>
        <fullName evidence="2">Uncharacterized protein</fullName>
    </submittedName>
</protein>
<dbReference type="RefSeq" id="WP_244408641.1">
    <property type="nucleotide sequence ID" value="NZ_AP025637.1"/>
</dbReference>